<evidence type="ECO:0000256" key="5">
    <source>
        <dbReference type="ARBA" id="ARBA00023136"/>
    </source>
</evidence>
<keyword evidence="3 6" id="KW-0812">Transmembrane</keyword>
<proteinExistence type="predicted"/>
<dbReference type="EMBL" id="CP001686">
    <property type="protein sequence ID" value="ACV06872.1"/>
    <property type="molecule type" value="Genomic_DNA"/>
</dbReference>
<evidence type="ECO:0000313" key="7">
    <source>
        <dbReference type="EMBL" id="ACV06872.1"/>
    </source>
</evidence>
<keyword evidence="2" id="KW-1003">Cell membrane</keyword>
<dbReference type="PANTHER" id="PTHR30250">
    <property type="entry name" value="PST FAMILY PREDICTED COLANIC ACID TRANSPORTER"/>
    <property type="match status" value="1"/>
</dbReference>
<protein>
    <submittedName>
        <fullName evidence="7">Membrane protein involved in the export of O-antigen and teichoic acid</fullName>
    </submittedName>
</protein>
<feature type="transmembrane region" description="Helical" evidence="6">
    <location>
        <begin position="389"/>
        <end position="411"/>
    </location>
</feature>
<dbReference type="RefSeq" id="WP_015779812.1">
    <property type="nucleotide sequence ID" value="NC_013169.1"/>
</dbReference>
<organism evidence="7 8">
    <name type="scientific">Kytococcus sedentarius (strain ATCC 14392 / DSM 20547 / JCM 11482 / CCUG 33030 / NBRC 15357 / NCTC 11040 / CCM 314 / 541)</name>
    <name type="common">Micrococcus sedentarius</name>
    <dbReference type="NCBI Taxonomy" id="478801"/>
    <lineage>
        <taxon>Bacteria</taxon>
        <taxon>Bacillati</taxon>
        <taxon>Actinomycetota</taxon>
        <taxon>Actinomycetes</taxon>
        <taxon>Micrococcales</taxon>
        <taxon>Kytococcaceae</taxon>
        <taxon>Kytococcus</taxon>
    </lineage>
</organism>
<accession>C7NJU0</accession>
<gene>
    <name evidence="7" type="ordered locus">Ksed_18700</name>
</gene>
<evidence type="ECO:0000256" key="4">
    <source>
        <dbReference type="ARBA" id="ARBA00022989"/>
    </source>
</evidence>
<evidence type="ECO:0000313" key="8">
    <source>
        <dbReference type="Proteomes" id="UP000006666"/>
    </source>
</evidence>
<name>C7NJU0_KYTSD</name>
<reference evidence="7 8" key="1">
    <citation type="journal article" date="2009" name="Stand. Genomic Sci.">
        <title>Complete genome sequence of Kytococcus sedentarius type strain (541).</title>
        <authorList>
            <person name="Sims D."/>
            <person name="Brettin T."/>
            <person name="Detter J.C."/>
            <person name="Han C."/>
            <person name="Lapidus A."/>
            <person name="Copeland A."/>
            <person name="Glavina Del Rio T."/>
            <person name="Nolan M."/>
            <person name="Chen F."/>
            <person name="Lucas S."/>
            <person name="Tice H."/>
            <person name="Cheng J.F."/>
            <person name="Bruce D."/>
            <person name="Goodwin L."/>
            <person name="Pitluck S."/>
            <person name="Ovchinnikova G."/>
            <person name="Pati A."/>
            <person name="Ivanova N."/>
            <person name="Mavrommatis K."/>
            <person name="Chen A."/>
            <person name="Palaniappan K."/>
            <person name="D'haeseleer P."/>
            <person name="Chain P."/>
            <person name="Bristow J."/>
            <person name="Eisen J.A."/>
            <person name="Markowitz V."/>
            <person name="Hugenholtz P."/>
            <person name="Schneider S."/>
            <person name="Goker M."/>
            <person name="Pukall R."/>
            <person name="Kyrpides N.C."/>
            <person name="Klenk H.P."/>
        </authorList>
    </citation>
    <scope>NUCLEOTIDE SEQUENCE [LARGE SCALE GENOMIC DNA]</scope>
    <source>
        <strain evidence="8">ATCC 14392 / DSM 20547 / JCM 11482 / CCUG 33030 / NBRC 15357 / NCTC 11040 / CCM 314 / 541</strain>
    </source>
</reference>
<feature type="transmembrane region" description="Helical" evidence="6">
    <location>
        <begin position="364"/>
        <end position="383"/>
    </location>
</feature>
<dbReference type="HOGENOM" id="CLU_032713_2_0_11"/>
<dbReference type="AlphaFoldDB" id="C7NJU0"/>
<feature type="transmembrane region" description="Helical" evidence="6">
    <location>
        <begin position="47"/>
        <end position="70"/>
    </location>
</feature>
<evidence type="ECO:0000256" key="1">
    <source>
        <dbReference type="ARBA" id="ARBA00004651"/>
    </source>
</evidence>
<dbReference type="eggNOG" id="COG2244">
    <property type="taxonomic scope" value="Bacteria"/>
</dbReference>
<dbReference type="GO" id="GO:0005886">
    <property type="term" value="C:plasma membrane"/>
    <property type="evidence" value="ECO:0007669"/>
    <property type="project" value="UniProtKB-SubCell"/>
</dbReference>
<feature type="transmembrane region" description="Helical" evidence="6">
    <location>
        <begin position="334"/>
        <end position="352"/>
    </location>
</feature>
<keyword evidence="5 6" id="KW-0472">Membrane</keyword>
<keyword evidence="4 6" id="KW-1133">Transmembrane helix</keyword>
<feature type="transmembrane region" description="Helical" evidence="6">
    <location>
        <begin position="21"/>
        <end position="41"/>
    </location>
</feature>
<feature type="transmembrane region" description="Helical" evidence="6">
    <location>
        <begin position="295"/>
        <end position="314"/>
    </location>
</feature>
<keyword evidence="8" id="KW-1185">Reference proteome</keyword>
<sequence length="426" mass="45899">MTTAGAEPRPRSLRRNFTSVLGANTLYRLSQWLLIAFIAQWGTKEMVGYFALAQAITAPVYLTVGLNLRAARATDVSRRWTASQYGSLREILNAASLLLSCALAWLVSPSIDFLLLVAAVAWSKASEASSQLSYGYWQLRERLDLMSRSLYLRSALGAASFAAVFWFTRDLLWGCVVMALGWTLVTVLHDRPVEARLRRDDPADSPMPEAGATRASLAREALPLGVTAGISSVTLNIPRYALQFFLGTGSLGLFAALAYLGQTISMVTGSLADSMIARLARAAQAGRRRQFLRNLGILAGFSCAVSLVVLLGAAAVGAPMTRLLLGEEYVNQPVLLTLLAGAAFATLQRVLGRGLQGGRRFREFLIMNGVTAVGALVAAVTLIPNWGLMGAALTSGLGFFLGCLVGLYYIWRMVQRMKPIEAAEAP</sequence>
<feature type="transmembrane region" description="Helical" evidence="6">
    <location>
        <begin position="149"/>
        <end position="165"/>
    </location>
</feature>
<comment type="subcellular location">
    <subcellularLocation>
        <location evidence="1">Cell membrane</location>
        <topology evidence="1">Multi-pass membrane protein</topology>
    </subcellularLocation>
</comment>
<evidence type="ECO:0000256" key="3">
    <source>
        <dbReference type="ARBA" id="ARBA00022692"/>
    </source>
</evidence>
<dbReference type="KEGG" id="kse:Ksed_18700"/>
<evidence type="ECO:0000256" key="2">
    <source>
        <dbReference type="ARBA" id="ARBA00022475"/>
    </source>
</evidence>
<dbReference type="PANTHER" id="PTHR30250:SF11">
    <property type="entry name" value="O-ANTIGEN TRANSPORTER-RELATED"/>
    <property type="match status" value="1"/>
</dbReference>
<dbReference type="InterPro" id="IPR050833">
    <property type="entry name" value="Poly_Biosynth_Transport"/>
</dbReference>
<dbReference type="STRING" id="478801.Ksed_18700"/>
<evidence type="ECO:0000256" key="6">
    <source>
        <dbReference type="SAM" id="Phobius"/>
    </source>
</evidence>
<dbReference type="Proteomes" id="UP000006666">
    <property type="component" value="Chromosome"/>
</dbReference>